<dbReference type="EC" id="2.4.1.266" evidence="6"/>
<evidence type="ECO:0000259" key="10">
    <source>
        <dbReference type="Pfam" id="PF00535"/>
    </source>
</evidence>
<dbReference type="CDD" id="cd04179">
    <property type="entry name" value="DPM_DPG-synthase_like"/>
    <property type="match status" value="1"/>
</dbReference>
<protein>
    <recommendedName>
        <fullName evidence="7">Glucosyl-3-phosphoglycerate synthase</fullName>
        <ecNumber evidence="6">2.4.1.266</ecNumber>
    </recommendedName>
</protein>
<comment type="similarity">
    <text evidence="2">Belongs to the glycosyltransferase 2 family.</text>
</comment>
<sequence>MTPLTPFVTIIIPAWNEELRISDTLRALQHCIPAHEGISRHEIIVVDDGSGDQTYQEAWPWADRIIRHTKRRGKGAALSTGIAEAKGEFLIFLDADLQDTARYAPLLLNPLLNQDADMVIAKLPAPWKPAGFGFVKRLASKGIYRLSGYKPSAPLSGQRAIRASLLDQVGKLARGFGFEVGLTIDVARLGCRIAEIDVPFRHRESGQDWQGLYHRGYQLASVGSTLFRKWREY</sequence>
<gene>
    <name evidence="11" type="ORF">J2Z66_000589</name>
</gene>
<evidence type="ECO:0000256" key="3">
    <source>
        <dbReference type="ARBA" id="ARBA00022676"/>
    </source>
</evidence>
<dbReference type="InterPro" id="IPR050256">
    <property type="entry name" value="Glycosyltransferase_2"/>
</dbReference>
<keyword evidence="4" id="KW-0808">Transferase</keyword>
<dbReference type="SUPFAM" id="SSF53448">
    <property type="entry name" value="Nucleotide-diphospho-sugar transferases"/>
    <property type="match status" value="1"/>
</dbReference>
<keyword evidence="12" id="KW-1185">Reference proteome</keyword>
<evidence type="ECO:0000256" key="4">
    <source>
        <dbReference type="ARBA" id="ARBA00022679"/>
    </source>
</evidence>
<accession>A0ABS4IQW3</accession>
<evidence type="ECO:0000313" key="12">
    <source>
        <dbReference type="Proteomes" id="UP001519287"/>
    </source>
</evidence>
<name>A0ABS4IQW3_9BACL</name>
<dbReference type="InterPro" id="IPR029044">
    <property type="entry name" value="Nucleotide-diphossugar_trans"/>
</dbReference>
<organism evidence="11 12">
    <name type="scientific">Paenibacillus eucommiae</name>
    <dbReference type="NCBI Taxonomy" id="1355755"/>
    <lineage>
        <taxon>Bacteria</taxon>
        <taxon>Bacillati</taxon>
        <taxon>Bacillota</taxon>
        <taxon>Bacilli</taxon>
        <taxon>Bacillales</taxon>
        <taxon>Paenibacillaceae</taxon>
        <taxon>Paenibacillus</taxon>
    </lineage>
</organism>
<evidence type="ECO:0000256" key="9">
    <source>
        <dbReference type="ARBA" id="ARBA00048997"/>
    </source>
</evidence>
<dbReference type="PANTHER" id="PTHR48090:SF10">
    <property type="entry name" value="GLUCOSYL-3-PHOSPHOGLYCERATE SYNTHASE"/>
    <property type="match status" value="1"/>
</dbReference>
<evidence type="ECO:0000256" key="8">
    <source>
        <dbReference type="ARBA" id="ARBA00048689"/>
    </source>
</evidence>
<evidence type="ECO:0000256" key="1">
    <source>
        <dbReference type="ARBA" id="ARBA00001946"/>
    </source>
</evidence>
<comment type="catalytic activity">
    <reaction evidence="8">
        <text>(2R)-3-phosphoglycerate + UDP-alpha-D-glucose = (2R)-2-O-(alpha-D-glucopyranosyl)-3-phospho-glycerate + UDP + H(+)</text>
        <dbReference type="Rhea" id="RHEA:31319"/>
        <dbReference type="ChEBI" id="CHEBI:15378"/>
        <dbReference type="ChEBI" id="CHEBI:58223"/>
        <dbReference type="ChEBI" id="CHEBI:58272"/>
        <dbReference type="ChEBI" id="CHEBI:58885"/>
        <dbReference type="ChEBI" id="CHEBI:62600"/>
        <dbReference type="EC" id="2.4.1.266"/>
    </reaction>
    <physiologicalReaction direction="left-to-right" evidence="8">
        <dbReference type="Rhea" id="RHEA:31320"/>
    </physiologicalReaction>
</comment>
<evidence type="ECO:0000256" key="6">
    <source>
        <dbReference type="ARBA" id="ARBA00039022"/>
    </source>
</evidence>
<dbReference type="EMBL" id="JAGGLB010000002">
    <property type="protein sequence ID" value="MBP1988994.1"/>
    <property type="molecule type" value="Genomic_DNA"/>
</dbReference>
<dbReference type="PANTHER" id="PTHR48090">
    <property type="entry name" value="UNDECAPRENYL-PHOSPHATE 4-DEOXY-4-FORMAMIDO-L-ARABINOSE TRANSFERASE-RELATED"/>
    <property type="match status" value="1"/>
</dbReference>
<evidence type="ECO:0000256" key="5">
    <source>
        <dbReference type="ARBA" id="ARBA00022842"/>
    </source>
</evidence>
<evidence type="ECO:0000256" key="2">
    <source>
        <dbReference type="ARBA" id="ARBA00006739"/>
    </source>
</evidence>
<dbReference type="Gene3D" id="3.90.550.10">
    <property type="entry name" value="Spore Coat Polysaccharide Biosynthesis Protein SpsA, Chain A"/>
    <property type="match status" value="1"/>
</dbReference>
<dbReference type="RefSeq" id="WP_245375242.1">
    <property type="nucleotide sequence ID" value="NZ_JAGGLB010000002.1"/>
</dbReference>
<dbReference type="Pfam" id="PF00535">
    <property type="entry name" value="Glycos_transf_2"/>
    <property type="match status" value="1"/>
</dbReference>
<evidence type="ECO:0000313" key="11">
    <source>
        <dbReference type="EMBL" id="MBP1988994.1"/>
    </source>
</evidence>
<comment type="catalytic activity">
    <reaction evidence="9">
        <text>an NDP-alpha-D-glucose + (2R)-3-phosphoglycerate = (2R)-2-O-(alpha-D-glucopyranosyl)-3-phospho-glycerate + a ribonucleoside 5'-diphosphate + H(+)</text>
        <dbReference type="Rhea" id="RHEA:47244"/>
        <dbReference type="ChEBI" id="CHEBI:15378"/>
        <dbReference type="ChEBI" id="CHEBI:57930"/>
        <dbReference type="ChEBI" id="CHEBI:58272"/>
        <dbReference type="ChEBI" id="CHEBI:62600"/>
        <dbReference type="ChEBI" id="CHEBI:76533"/>
        <dbReference type="EC" id="2.4.1.266"/>
    </reaction>
    <physiologicalReaction direction="left-to-right" evidence="9">
        <dbReference type="Rhea" id="RHEA:47245"/>
    </physiologicalReaction>
</comment>
<evidence type="ECO:0000256" key="7">
    <source>
        <dbReference type="ARBA" id="ARBA00040894"/>
    </source>
</evidence>
<comment type="cofactor">
    <cofactor evidence="1">
        <name>Mg(2+)</name>
        <dbReference type="ChEBI" id="CHEBI:18420"/>
    </cofactor>
</comment>
<feature type="domain" description="Glycosyltransferase 2-like" evidence="10">
    <location>
        <begin position="9"/>
        <end position="125"/>
    </location>
</feature>
<keyword evidence="3" id="KW-0328">Glycosyltransferase</keyword>
<comment type="caution">
    <text evidence="11">The sequence shown here is derived from an EMBL/GenBank/DDBJ whole genome shotgun (WGS) entry which is preliminary data.</text>
</comment>
<dbReference type="Proteomes" id="UP001519287">
    <property type="component" value="Unassembled WGS sequence"/>
</dbReference>
<keyword evidence="5" id="KW-0460">Magnesium</keyword>
<reference evidence="11 12" key="1">
    <citation type="submission" date="2021-03" db="EMBL/GenBank/DDBJ databases">
        <title>Genomic Encyclopedia of Type Strains, Phase IV (KMG-IV): sequencing the most valuable type-strain genomes for metagenomic binning, comparative biology and taxonomic classification.</title>
        <authorList>
            <person name="Goeker M."/>
        </authorList>
    </citation>
    <scope>NUCLEOTIDE SEQUENCE [LARGE SCALE GENOMIC DNA]</scope>
    <source>
        <strain evidence="11 12">DSM 26048</strain>
    </source>
</reference>
<dbReference type="InterPro" id="IPR001173">
    <property type="entry name" value="Glyco_trans_2-like"/>
</dbReference>
<proteinExistence type="inferred from homology"/>